<keyword evidence="2" id="KW-1185">Reference proteome</keyword>
<sequence length="54" mass="6157">IQGQLLMRPLQRPIDEKPSVREDDPSQEHPELGIDCPRLPLHTKTSTVDRDLKG</sequence>
<feature type="non-terminal residue" evidence="1">
    <location>
        <position position="54"/>
    </location>
</feature>
<reference evidence="1" key="1">
    <citation type="submission" date="2022-05" db="EMBL/GenBank/DDBJ databases">
        <title>Chromosome-level genome of Chaenocephalus aceratus.</title>
        <authorList>
            <person name="Park H."/>
        </authorList>
    </citation>
    <scope>NUCLEOTIDE SEQUENCE</scope>
    <source>
        <strain evidence="1">KU_202001</strain>
    </source>
</reference>
<gene>
    <name evidence="1" type="ORF">KUCAC02_021324</name>
</gene>
<name>A0ACB9XF77_CHAAC</name>
<evidence type="ECO:0000313" key="2">
    <source>
        <dbReference type="Proteomes" id="UP001057452"/>
    </source>
</evidence>
<proteinExistence type="predicted"/>
<organism evidence="1 2">
    <name type="scientific">Chaenocephalus aceratus</name>
    <name type="common">Blackfin icefish</name>
    <name type="synonym">Chaenichthys aceratus</name>
    <dbReference type="NCBI Taxonomy" id="36190"/>
    <lineage>
        <taxon>Eukaryota</taxon>
        <taxon>Metazoa</taxon>
        <taxon>Chordata</taxon>
        <taxon>Craniata</taxon>
        <taxon>Vertebrata</taxon>
        <taxon>Euteleostomi</taxon>
        <taxon>Actinopterygii</taxon>
        <taxon>Neopterygii</taxon>
        <taxon>Teleostei</taxon>
        <taxon>Neoteleostei</taxon>
        <taxon>Acanthomorphata</taxon>
        <taxon>Eupercaria</taxon>
        <taxon>Perciformes</taxon>
        <taxon>Notothenioidei</taxon>
        <taxon>Channichthyidae</taxon>
        <taxon>Chaenocephalus</taxon>
    </lineage>
</organism>
<accession>A0ACB9XF77</accession>
<dbReference type="EMBL" id="CM043790">
    <property type="protein sequence ID" value="KAI4825645.1"/>
    <property type="molecule type" value="Genomic_DNA"/>
</dbReference>
<comment type="caution">
    <text evidence="1">The sequence shown here is derived from an EMBL/GenBank/DDBJ whole genome shotgun (WGS) entry which is preliminary data.</text>
</comment>
<dbReference type="Proteomes" id="UP001057452">
    <property type="component" value="Chromosome 6"/>
</dbReference>
<evidence type="ECO:0000313" key="1">
    <source>
        <dbReference type="EMBL" id="KAI4825645.1"/>
    </source>
</evidence>
<protein>
    <submittedName>
        <fullName evidence="1">Uncharacterized protein</fullName>
    </submittedName>
</protein>
<feature type="non-terminal residue" evidence="1">
    <location>
        <position position="1"/>
    </location>
</feature>